<protein>
    <submittedName>
        <fullName evidence="1">Uncharacterized protein</fullName>
    </submittedName>
</protein>
<dbReference type="EMBL" id="LAZR01025126">
    <property type="protein sequence ID" value="KKL72901.1"/>
    <property type="molecule type" value="Genomic_DNA"/>
</dbReference>
<proteinExistence type="predicted"/>
<evidence type="ECO:0000313" key="1">
    <source>
        <dbReference type="EMBL" id="KKL72901.1"/>
    </source>
</evidence>
<dbReference type="AlphaFoldDB" id="A0A0F9F363"/>
<comment type="caution">
    <text evidence="1">The sequence shown here is derived from an EMBL/GenBank/DDBJ whole genome shotgun (WGS) entry which is preliminary data.</text>
</comment>
<accession>A0A0F9F363</accession>
<reference evidence="1" key="1">
    <citation type="journal article" date="2015" name="Nature">
        <title>Complex archaea that bridge the gap between prokaryotes and eukaryotes.</title>
        <authorList>
            <person name="Spang A."/>
            <person name="Saw J.H."/>
            <person name="Jorgensen S.L."/>
            <person name="Zaremba-Niedzwiedzka K."/>
            <person name="Martijn J."/>
            <person name="Lind A.E."/>
            <person name="van Eijk R."/>
            <person name="Schleper C."/>
            <person name="Guy L."/>
            <person name="Ettema T.J."/>
        </authorList>
    </citation>
    <scope>NUCLEOTIDE SEQUENCE</scope>
</reference>
<sequence length="63" mass="6999">MIESDDTKQFKTTLALLLQDTLDGWGVRSEVSIDTPNILYVNGMRALAAFSKENPVMIVEVVN</sequence>
<name>A0A0F9F363_9ZZZZ</name>
<gene>
    <name evidence="1" type="ORF">LCGC14_2080270</name>
</gene>
<organism evidence="1">
    <name type="scientific">marine sediment metagenome</name>
    <dbReference type="NCBI Taxonomy" id="412755"/>
    <lineage>
        <taxon>unclassified sequences</taxon>
        <taxon>metagenomes</taxon>
        <taxon>ecological metagenomes</taxon>
    </lineage>
</organism>